<dbReference type="RefSeq" id="WP_121484017.1">
    <property type="nucleotide sequence ID" value="NZ_QQXL01000001.1"/>
</dbReference>
<accession>A0A496PMV5</accession>
<dbReference type="AlphaFoldDB" id="A0A496PMV5"/>
<proteinExistence type="predicted"/>
<gene>
    <name evidence="1" type="ORF">DWQ67_02700</name>
</gene>
<dbReference type="Proteomes" id="UP000273119">
    <property type="component" value="Unassembled WGS sequence"/>
</dbReference>
<name>A0A496PMV5_9MICC</name>
<keyword evidence="2" id="KW-1185">Reference proteome</keyword>
<evidence type="ECO:0000313" key="1">
    <source>
        <dbReference type="EMBL" id="RKW71754.1"/>
    </source>
</evidence>
<dbReference type="EMBL" id="QQXL01000001">
    <property type="protein sequence ID" value="RKW71754.1"/>
    <property type="molecule type" value="Genomic_DNA"/>
</dbReference>
<protein>
    <submittedName>
        <fullName evidence="1">Head decoration protein</fullName>
    </submittedName>
</protein>
<reference evidence="1 2" key="1">
    <citation type="submission" date="2018-07" db="EMBL/GenBank/DDBJ databases">
        <title>Arthrobacter sp. nov., isolated from raw cow's milk with high bacterial count.</title>
        <authorList>
            <person name="Hahne J."/>
            <person name="Isele D."/>
            <person name="Lipski A."/>
        </authorList>
    </citation>
    <scope>NUCLEOTIDE SEQUENCE [LARGE SCALE GENOMIC DNA]</scope>
    <source>
        <strain evidence="1 2">JZ R-183</strain>
    </source>
</reference>
<organism evidence="1 2">
    <name type="scientific">Galactobacter caseinivorans</name>
    <dbReference type="NCBI Taxonomy" id="2676123"/>
    <lineage>
        <taxon>Bacteria</taxon>
        <taxon>Bacillati</taxon>
        <taxon>Actinomycetota</taxon>
        <taxon>Actinomycetes</taxon>
        <taxon>Micrococcales</taxon>
        <taxon>Micrococcaceae</taxon>
        <taxon>Galactobacter</taxon>
    </lineage>
</organism>
<comment type="caution">
    <text evidence="1">The sequence shown here is derived from an EMBL/GenBank/DDBJ whole genome shotgun (WGS) entry which is preliminary data.</text>
</comment>
<sequence>MDLSINTRRLGGDDISWLGSARGTNEGRTVTLDTPKFVKVTHFPDGWFKSGIALAKGTDGKFVPFTGDDGTKLAGFLLSGVRAPANGTSPVGASLLDDARVVAANLPIPVSDAAQGTAPARFIFA</sequence>
<evidence type="ECO:0000313" key="2">
    <source>
        <dbReference type="Proteomes" id="UP000273119"/>
    </source>
</evidence>